<evidence type="ECO:0000256" key="1">
    <source>
        <dbReference type="ARBA" id="ARBA00005771"/>
    </source>
</evidence>
<sequence length="235" mass="26942">MNGVTNSDQSPRLLRTHLPFGELVYNQDAKYIYVARNPYDTCVSSYYHIKLNPYYRFSDGSFEDFVDAFVEGKVGFGHHLDHVLSGYARRHEHNIFFVTYEKLKADTAGTVLELAKFLGEPYSSLFDKDEGLLDEVLFKSSIDYMKKTYKASHEEARIIYNLPSPSPEVEAEAKKLGSKTGFAPVRKGLTGNWRSHFSVEELERMQAWIDAKTQGSDVMNLWRHELAGTRLTQTH</sequence>
<protein>
    <submittedName>
        <fullName evidence="4">Putative salivary sulfotransferase</fullName>
    </submittedName>
</protein>
<dbReference type="PANTHER" id="PTHR11783">
    <property type="entry name" value="SULFOTRANSFERASE SULT"/>
    <property type="match status" value="1"/>
</dbReference>
<name>A0A131XVA4_IXORI</name>
<comment type="similarity">
    <text evidence="1">Belongs to the sulfotransferase 1 family.</text>
</comment>
<reference evidence="4" key="1">
    <citation type="submission" date="2016-02" db="EMBL/GenBank/DDBJ databases">
        <title>RNAseq analyses of the midgut from blood- or serum-fed Ixodes ricinus ticks.</title>
        <authorList>
            <person name="Perner J."/>
            <person name="Provaznik J."/>
            <person name="Schrenkova J."/>
            <person name="Urbanova V."/>
            <person name="Ribeiro J.M."/>
            <person name="Kopacek P."/>
        </authorList>
    </citation>
    <scope>NUCLEOTIDE SEQUENCE</scope>
    <source>
        <tissue evidence="4">Gut</tissue>
    </source>
</reference>
<proteinExistence type="evidence at transcript level"/>
<evidence type="ECO:0000259" key="3">
    <source>
        <dbReference type="Pfam" id="PF00685"/>
    </source>
</evidence>
<dbReference type="AlphaFoldDB" id="A0A131XVA4"/>
<evidence type="ECO:0000313" key="4">
    <source>
        <dbReference type="EMBL" id="JAP70145.1"/>
    </source>
</evidence>
<organism evidence="4">
    <name type="scientific">Ixodes ricinus</name>
    <name type="common">Common tick</name>
    <name type="synonym">Acarus ricinus</name>
    <dbReference type="NCBI Taxonomy" id="34613"/>
    <lineage>
        <taxon>Eukaryota</taxon>
        <taxon>Metazoa</taxon>
        <taxon>Ecdysozoa</taxon>
        <taxon>Arthropoda</taxon>
        <taxon>Chelicerata</taxon>
        <taxon>Arachnida</taxon>
        <taxon>Acari</taxon>
        <taxon>Parasitiformes</taxon>
        <taxon>Ixodida</taxon>
        <taxon>Ixodoidea</taxon>
        <taxon>Ixodidae</taxon>
        <taxon>Ixodinae</taxon>
        <taxon>Ixodes</taxon>
    </lineage>
</organism>
<dbReference type="GO" id="GO:0008146">
    <property type="term" value="F:sulfotransferase activity"/>
    <property type="evidence" value="ECO:0007669"/>
    <property type="project" value="InterPro"/>
</dbReference>
<dbReference type="SUPFAM" id="SSF52540">
    <property type="entry name" value="P-loop containing nucleoside triphosphate hydrolases"/>
    <property type="match status" value="1"/>
</dbReference>
<feature type="domain" description="Sulfotransferase" evidence="3">
    <location>
        <begin position="6"/>
        <end position="216"/>
    </location>
</feature>
<dbReference type="Pfam" id="PF00685">
    <property type="entry name" value="Sulfotransfer_1"/>
    <property type="match status" value="1"/>
</dbReference>
<dbReference type="InterPro" id="IPR000863">
    <property type="entry name" value="Sulfotransferase_dom"/>
</dbReference>
<dbReference type="InterPro" id="IPR027417">
    <property type="entry name" value="P-loop_NTPase"/>
</dbReference>
<accession>A0A131XVA4</accession>
<dbReference type="EMBL" id="GEFM01005651">
    <property type="protein sequence ID" value="JAP70145.1"/>
    <property type="molecule type" value="mRNA"/>
</dbReference>
<evidence type="ECO:0000256" key="2">
    <source>
        <dbReference type="ARBA" id="ARBA00022679"/>
    </source>
</evidence>
<keyword evidence="2 4" id="KW-0808">Transferase</keyword>
<dbReference type="Gene3D" id="3.40.50.300">
    <property type="entry name" value="P-loop containing nucleotide triphosphate hydrolases"/>
    <property type="match status" value="1"/>
</dbReference>